<dbReference type="AlphaFoldDB" id="E7MN78"/>
<reference evidence="1 2" key="1">
    <citation type="submission" date="2010-08" db="EMBL/GenBank/DDBJ databases">
        <authorList>
            <person name="Weinstock G."/>
            <person name="Sodergren E."/>
            <person name="Clifton S."/>
            <person name="Fulton L."/>
            <person name="Fulton B."/>
            <person name="Courtney L."/>
            <person name="Fronick C."/>
            <person name="Harrison M."/>
            <person name="Strong C."/>
            <person name="Farmer C."/>
            <person name="Delahaunty K."/>
            <person name="Markovic C."/>
            <person name="Hall O."/>
            <person name="Minx P."/>
            <person name="Tomlinson C."/>
            <person name="Mitreva M."/>
            <person name="Hou S."/>
            <person name="Chen J."/>
            <person name="Wollam A."/>
            <person name="Pepin K.H."/>
            <person name="Johnson M."/>
            <person name="Bhonagiri V."/>
            <person name="Zhang X."/>
            <person name="Suruliraj S."/>
            <person name="Warren W."/>
            <person name="Chinwalla A."/>
            <person name="Mardis E.R."/>
            <person name="Wilson R.K."/>
        </authorList>
    </citation>
    <scope>NUCLEOTIDE SEQUENCE [LARGE SCALE GENOMIC DNA]</scope>
    <source>
        <strain evidence="1 2">F0204</strain>
    </source>
</reference>
<gene>
    <name evidence="1" type="ORF">HMPREF9430_01021</name>
</gene>
<organism evidence="1 2">
    <name type="scientific">Solobacterium moorei F0204</name>
    <dbReference type="NCBI Taxonomy" id="706433"/>
    <lineage>
        <taxon>Bacteria</taxon>
        <taxon>Bacillati</taxon>
        <taxon>Bacillota</taxon>
        <taxon>Erysipelotrichia</taxon>
        <taxon>Erysipelotrichales</taxon>
        <taxon>Erysipelotrichaceae</taxon>
        <taxon>Solobacterium</taxon>
    </lineage>
</organism>
<comment type="caution">
    <text evidence="1">The sequence shown here is derived from an EMBL/GenBank/DDBJ whole genome shotgun (WGS) entry which is preliminary data.</text>
</comment>
<dbReference type="STRING" id="706433.HMPREF9430_01021"/>
<dbReference type="Proteomes" id="UP000004097">
    <property type="component" value="Unassembled WGS sequence"/>
</dbReference>
<proteinExistence type="predicted"/>
<sequence length="42" mass="5266">MFQKSRIYRFYELFDASEGYDCIRDSFTFVYRTKEYDYRALA</sequence>
<evidence type="ECO:0000313" key="1">
    <source>
        <dbReference type="EMBL" id="EFW24464.1"/>
    </source>
</evidence>
<dbReference type="EMBL" id="AECQ01000023">
    <property type="protein sequence ID" value="EFW24464.1"/>
    <property type="molecule type" value="Genomic_DNA"/>
</dbReference>
<protein>
    <submittedName>
        <fullName evidence="1">Uncharacterized protein</fullName>
    </submittedName>
</protein>
<keyword evidence="2" id="KW-1185">Reference proteome</keyword>
<dbReference type="HOGENOM" id="CLU_3257954_0_0_9"/>
<accession>E7MN78</accession>
<evidence type="ECO:0000313" key="2">
    <source>
        <dbReference type="Proteomes" id="UP000004097"/>
    </source>
</evidence>
<name>E7MN78_9FIRM</name>